<keyword evidence="1" id="KW-0812">Transmembrane</keyword>
<evidence type="ECO:0000313" key="4">
    <source>
        <dbReference type="Proteomes" id="UP000214646"/>
    </source>
</evidence>
<dbReference type="NCBIfam" id="TIGR02226">
    <property type="entry name" value="two_anch"/>
    <property type="match status" value="1"/>
</dbReference>
<dbReference type="CDD" id="cd03143">
    <property type="entry name" value="A4_beta-galactosidase_middle_domain"/>
    <property type="match status" value="1"/>
</dbReference>
<organism evidence="3 4">
    <name type="scientific">Fimbriiglobus ruber</name>
    <dbReference type="NCBI Taxonomy" id="1908690"/>
    <lineage>
        <taxon>Bacteria</taxon>
        <taxon>Pseudomonadati</taxon>
        <taxon>Planctomycetota</taxon>
        <taxon>Planctomycetia</taxon>
        <taxon>Gemmatales</taxon>
        <taxon>Gemmataceae</taxon>
        <taxon>Fimbriiglobus</taxon>
    </lineage>
</organism>
<dbReference type="Gene3D" id="3.40.50.410">
    <property type="entry name" value="von Willebrand factor, type A domain"/>
    <property type="match status" value="1"/>
</dbReference>
<dbReference type="Pfam" id="PF07584">
    <property type="entry name" value="BatA"/>
    <property type="match status" value="1"/>
</dbReference>
<dbReference type="RefSeq" id="WP_088253607.1">
    <property type="nucleotide sequence ID" value="NZ_NIDE01000003.1"/>
</dbReference>
<evidence type="ECO:0000256" key="1">
    <source>
        <dbReference type="SAM" id="Phobius"/>
    </source>
</evidence>
<accession>A0A225DTD7</accession>
<dbReference type="Proteomes" id="UP000214646">
    <property type="component" value="Unassembled WGS sequence"/>
</dbReference>
<reference evidence="4" key="1">
    <citation type="submission" date="2017-06" db="EMBL/GenBank/DDBJ databases">
        <title>Genome analysis of Fimbriiglobus ruber SP5, the first member of the order Planctomycetales with confirmed chitinolytic capability.</title>
        <authorList>
            <person name="Ravin N.V."/>
            <person name="Rakitin A.L."/>
            <person name="Ivanova A.A."/>
            <person name="Beletsky A.V."/>
            <person name="Kulichevskaya I.S."/>
            <person name="Mardanov A.V."/>
            <person name="Dedysh S.N."/>
        </authorList>
    </citation>
    <scope>NUCLEOTIDE SEQUENCE [LARGE SCALE GENOMIC DNA]</scope>
    <source>
        <strain evidence="4">SP5</strain>
    </source>
</reference>
<gene>
    <name evidence="3" type="ORF">FRUB_02245</name>
</gene>
<dbReference type="SUPFAM" id="SSF53300">
    <property type="entry name" value="vWA-like"/>
    <property type="match status" value="1"/>
</dbReference>
<keyword evidence="4" id="KW-1185">Reference proteome</keyword>
<dbReference type="PANTHER" id="PTHR37464:SF1">
    <property type="entry name" value="BLL2463 PROTEIN"/>
    <property type="match status" value="1"/>
</dbReference>
<feature type="transmembrane region" description="Helical" evidence="1">
    <location>
        <begin position="56"/>
        <end position="78"/>
    </location>
</feature>
<protein>
    <recommendedName>
        <fullName evidence="2">Aerotolerance regulator N-terminal domain-containing protein</fullName>
    </recommendedName>
</protein>
<dbReference type="OrthoDB" id="237862at2"/>
<dbReference type="SUPFAM" id="SSF52317">
    <property type="entry name" value="Class I glutamine amidotransferase-like"/>
    <property type="match status" value="1"/>
</dbReference>
<comment type="caution">
    <text evidence="3">The sequence shown here is derived from an EMBL/GenBank/DDBJ whole genome shotgun (WGS) entry which is preliminary data.</text>
</comment>
<evidence type="ECO:0000313" key="3">
    <source>
        <dbReference type="EMBL" id="OWK44313.1"/>
    </source>
</evidence>
<keyword evidence="1" id="KW-0472">Membrane</keyword>
<evidence type="ECO:0000259" key="2">
    <source>
        <dbReference type="Pfam" id="PF07584"/>
    </source>
</evidence>
<dbReference type="InterPro" id="IPR024163">
    <property type="entry name" value="Aerotolerance_reg_N"/>
</dbReference>
<dbReference type="Gene3D" id="3.40.50.880">
    <property type="match status" value="2"/>
</dbReference>
<feature type="transmembrane region" description="Helical" evidence="1">
    <location>
        <begin position="6"/>
        <end position="29"/>
    </location>
</feature>
<dbReference type="EMBL" id="NIDE01000003">
    <property type="protein sequence ID" value="OWK44313.1"/>
    <property type="molecule type" value="Genomic_DNA"/>
</dbReference>
<dbReference type="InterPro" id="IPR011933">
    <property type="entry name" value="Double_TM_dom"/>
</dbReference>
<sequence length="945" mass="105105">MFDPSLFLNPWSMLAGVLLVSSPIIIHLINRIRFKRVQWAAMEFLLKAQKRMKRKLIFQQLLLLLLRILIILFLGLLVGRYTGFDLTGQESRTTVHLVVLDDSPSMADGWRGEDGTPSDAFEEAKRVLTDQIVKAAAEATVPQTMEVYSLSSLTTPHDVGRLTDKSADNLKSHLSQFHPSSVRVSLAEGLKKVKDEFAGRGADVSKVVHVLSDFRATDWTDDGDAIKQAIADLTAAKVKINMVDVAHPYRKKDDRRSPLAHDNLSVLELRPAKLVVARYDPVEFTLRVKNFGNSEMKNVRFTVKVNGDENKGRSVSIPTIPGNQDRTAKFDLTFDRIGTEEKPLDRFSLVTVSLESGEPGGIVADNLRHAVVEVRERLPIMVVEGRPNLRETKEGDGVYMRPVFNGAFGGYAWVDKTTRDLETADLGKYAFVMLLNVPSLTDAAVKNLEQYTKTGGGVGFFLGPDVNANDYNQTLYRDGGGLFPVPLEGKPSKELPEEELQARRFRLSKKILLRDPARRTHPALAGLYTDERGEPLKDAELFERAFWFISIKRHWPVVPVGKWHDDKSVAELYCLPNESPMSDFEAPVRAVTDRIQRVIGDAEFAKYKEAVDKLRDDLRRVVVSSDPLYRLAGLLDDLLSDQRGEGNPTEALLREFWANPKNADLRTEVARLRDRVKYGDPLYVAKEFGRGRVAVVTTTAGEAWSDWPTEKPGAASYRPFVNEMANYLSGAGADENRLVGAPVEIRLDAARYKPSVRRAFMTHDPFKPAARGNATDPAPIVDLKEQPLRAEGDRLVLGFTEAVNPGAYLFTFTNVKPQTATANEAPEAPEYRGVAVNLDAAHEGDLRRVSRDDVSVLAPGVELQSPDDPEWAKAFRNKQSDLSETIWLFLILFLLLVAEQTLAVRLSHHSTGTEVDAIAPSAAAVIHRSTSRVHAGEHEEPTIAG</sequence>
<dbReference type="PANTHER" id="PTHR37464">
    <property type="entry name" value="BLL2463 PROTEIN"/>
    <property type="match status" value="1"/>
</dbReference>
<dbReference type="InterPro" id="IPR029062">
    <property type="entry name" value="Class_I_gatase-like"/>
</dbReference>
<proteinExistence type="predicted"/>
<keyword evidence="1" id="KW-1133">Transmembrane helix</keyword>
<feature type="domain" description="Aerotolerance regulator N-terminal" evidence="2">
    <location>
        <begin position="6"/>
        <end position="77"/>
    </location>
</feature>
<dbReference type="InterPro" id="IPR036465">
    <property type="entry name" value="vWFA_dom_sf"/>
</dbReference>
<name>A0A225DTD7_9BACT</name>
<dbReference type="AlphaFoldDB" id="A0A225DTD7"/>